<comment type="caution">
    <text evidence="1">The sequence shown here is derived from an EMBL/GenBank/DDBJ whole genome shotgun (WGS) entry which is preliminary data.</text>
</comment>
<dbReference type="HOGENOM" id="CLU_1979180_0_0_0"/>
<gene>
    <name evidence="1" type="ORF">NITGR_980037</name>
</gene>
<sequence length="126" mass="14570">MRRNRSYTYELMDGTELLSRVKQALKEEPGYWQAVIECLPAGVVEYKPIRNSPMRAGQTYQYRQAGLNLTLYFPEKQFEGLLDDLVEDKVMELKQVIQNVIPDRSGYIINEFKIKGILDDPKHGAS</sequence>
<evidence type="ECO:0000313" key="2">
    <source>
        <dbReference type="Proteomes" id="UP000011704"/>
    </source>
</evidence>
<accession>M1Z2E6</accession>
<name>M1Z2E6_NITG3</name>
<dbReference type="InParanoid" id="M1Z2E6"/>
<dbReference type="AlphaFoldDB" id="M1Z2E6"/>
<reference evidence="1 2" key="1">
    <citation type="journal article" date="2013" name="Front. Microbiol.">
        <title>The genome of Nitrospina gracilis illuminates the metabolism and evolution of the major marine nitrite oxidizer.</title>
        <authorList>
            <person name="Luecker S."/>
            <person name="Nowka B."/>
            <person name="Rattei T."/>
            <person name="Spieck E."/>
            <person name="and Daims H."/>
        </authorList>
    </citation>
    <scope>NUCLEOTIDE SEQUENCE [LARGE SCALE GENOMIC DNA]</scope>
    <source>
        <strain evidence="1 2">3/211</strain>
    </source>
</reference>
<dbReference type="RefSeq" id="WP_005011783.1">
    <property type="nucleotide sequence ID" value="NZ_HG422173.1"/>
</dbReference>
<keyword evidence="2" id="KW-1185">Reference proteome</keyword>
<proteinExistence type="predicted"/>
<evidence type="ECO:0000313" key="1">
    <source>
        <dbReference type="EMBL" id="CCQ92162.1"/>
    </source>
</evidence>
<dbReference type="EMBL" id="CAQJ01000108">
    <property type="protein sequence ID" value="CCQ92162.1"/>
    <property type="molecule type" value="Genomic_DNA"/>
</dbReference>
<dbReference type="Proteomes" id="UP000011704">
    <property type="component" value="Unassembled WGS sequence"/>
</dbReference>
<protein>
    <submittedName>
        <fullName evidence="1">Uncharacterized protein</fullName>
    </submittedName>
</protein>
<organism evidence="1 2">
    <name type="scientific">Nitrospina gracilis (strain 3/211)</name>
    <dbReference type="NCBI Taxonomy" id="1266370"/>
    <lineage>
        <taxon>Bacteria</taxon>
        <taxon>Pseudomonadati</taxon>
        <taxon>Nitrospinota/Tectimicrobiota group</taxon>
        <taxon>Nitrospinota</taxon>
        <taxon>Nitrospinia</taxon>
        <taxon>Nitrospinales</taxon>
        <taxon>Nitrospinaceae</taxon>
        <taxon>Nitrospina</taxon>
    </lineage>
</organism>